<organism evidence="2 3">
    <name type="scientific">Lutibacter oceani</name>
    <dbReference type="NCBI Taxonomy" id="1853311"/>
    <lineage>
        <taxon>Bacteria</taxon>
        <taxon>Pseudomonadati</taxon>
        <taxon>Bacteroidota</taxon>
        <taxon>Flavobacteriia</taxon>
        <taxon>Flavobacteriales</taxon>
        <taxon>Flavobacteriaceae</taxon>
        <taxon>Lutibacter</taxon>
    </lineage>
</organism>
<dbReference type="GO" id="GO:0004494">
    <property type="term" value="F:methylmalonyl-CoA mutase activity"/>
    <property type="evidence" value="ECO:0007669"/>
    <property type="project" value="TreeGrafter"/>
</dbReference>
<dbReference type="EMBL" id="QTTQ01000011">
    <property type="protein sequence ID" value="REE80514.1"/>
    <property type="molecule type" value="Genomic_DNA"/>
</dbReference>
<dbReference type="Proteomes" id="UP000256429">
    <property type="component" value="Unassembled WGS sequence"/>
</dbReference>
<evidence type="ECO:0000313" key="3">
    <source>
        <dbReference type="Proteomes" id="UP000256429"/>
    </source>
</evidence>
<proteinExistence type="predicted"/>
<keyword evidence="3" id="KW-1185">Reference proteome</keyword>
<dbReference type="SUPFAM" id="SSF51703">
    <property type="entry name" value="Cobalamin (vitamin B12)-dependent enzymes"/>
    <property type="match status" value="1"/>
</dbReference>
<dbReference type="RefSeq" id="WP_115881026.1">
    <property type="nucleotide sequence ID" value="NZ_QTTQ01000011.1"/>
</dbReference>
<dbReference type="OrthoDB" id="1439512at2"/>
<name>A0A3D9RSN4_9FLAO</name>
<comment type="caution">
    <text evidence="2">The sequence shown here is derived from an EMBL/GenBank/DDBJ whole genome shotgun (WGS) entry which is preliminary data.</text>
</comment>
<evidence type="ECO:0000259" key="1">
    <source>
        <dbReference type="Pfam" id="PF01642"/>
    </source>
</evidence>
<dbReference type="InterPro" id="IPR016176">
    <property type="entry name" value="Cbl-dep_enz_cat"/>
</dbReference>
<dbReference type="PANTHER" id="PTHR48101">
    <property type="entry name" value="METHYLMALONYL-COA MUTASE, MITOCHONDRIAL-RELATED"/>
    <property type="match status" value="1"/>
</dbReference>
<sequence length="208" mass="23805">MKRKDFSKLKITVQKEKDSYFEHEDFIAGVAPNLRGINSTMYLQTPLETKISSDSFTKENITPEIELSIFLNESLRAIEKGFEAKFTIDTIVSELSFETKIGENHFDEIAKMRAARMLWAKLIKQFNPKNQRSFALKINAIITTSFNALPAILGGCQQITSKDTEHLIFIEETGITKTIDPWAGATYLEKRTEEITDKSWLLFKKNSI</sequence>
<evidence type="ECO:0000313" key="2">
    <source>
        <dbReference type="EMBL" id="REE80514.1"/>
    </source>
</evidence>
<dbReference type="AlphaFoldDB" id="A0A3D9RSN4"/>
<reference evidence="2 3" key="1">
    <citation type="submission" date="2018-08" db="EMBL/GenBank/DDBJ databases">
        <title>Genomic Encyclopedia of Type Strains, Phase III (KMG-III): the genomes of soil and plant-associated and newly described type strains.</title>
        <authorList>
            <person name="Whitman W."/>
        </authorList>
    </citation>
    <scope>NUCLEOTIDE SEQUENCE [LARGE SCALE GENOMIC DNA]</scope>
    <source>
        <strain evidence="2 3">325-5</strain>
    </source>
</reference>
<dbReference type="GO" id="GO:0005737">
    <property type="term" value="C:cytoplasm"/>
    <property type="evidence" value="ECO:0007669"/>
    <property type="project" value="TreeGrafter"/>
</dbReference>
<protein>
    <submittedName>
        <fullName evidence="2">Methylmalonyl-CoA mutase</fullName>
    </submittedName>
</protein>
<dbReference type="InterPro" id="IPR006099">
    <property type="entry name" value="MeMalonylCoA_mutase_a/b_cat"/>
</dbReference>
<feature type="domain" description="Methylmalonyl-CoA mutase alpha/beta chain catalytic" evidence="1">
    <location>
        <begin position="51"/>
        <end position="140"/>
    </location>
</feature>
<dbReference type="GO" id="GO:0019678">
    <property type="term" value="P:propionate metabolic process, methylmalonyl pathway"/>
    <property type="evidence" value="ECO:0007669"/>
    <property type="project" value="TreeGrafter"/>
</dbReference>
<dbReference type="PANTHER" id="PTHR48101:SF4">
    <property type="entry name" value="METHYLMALONYL-COA MUTASE, MITOCHONDRIAL"/>
    <property type="match status" value="1"/>
</dbReference>
<feature type="domain" description="Methylmalonyl-CoA mutase alpha/beta chain catalytic" evidence="1">
    <location>
        <begin position="166"/>
        <end position="205"/>
    </location>
</feature>
<gene>
    <name evidence="2" type="ORF">BX611_2159</name>
</gene>
<dbReference type="Pfam" id="PF01642">
    <property type="entry name" value="MM_CoA_mutase"/>
    <property type="match status" value="2"/>
</dbReference>
<dbReference type="Gene3D" id="3.20.20.240">
    <property type="entry name" value="Methylmalonyl-CoA mutase"/>
    <property type="match status" value="1"/>
</dbReference>
<accession>A0A3D9RSN4</accession>
<dbReference type="GO" id="GO:0031419">
    <property type="term" value="F:cobalamin binding"/>
    <property type="evidence" value="ECO:0007669"/>
    <property type="project" value="InterPro"/>
</dbReference>